<proteinExistence type="predicted"/>
<gene>
    <name evidence="2" type="ORF">NDU88_004849</name>
</gene>
<evidence type="ECO:0000256" key="1">
    <source>
        <dbReference type="SAM" id="MobiDB-lite"/>
    </source>
</evidence>
<name>A0AAV7M7H5_PLEWA</name>
<dbReference type="AlphaFoldDB" id="A0AAV7M7H5"/>
<organism evidence="2 3">
    <name type="scientific">Pleurodeles waltl</name>
    <name type="common">Iberian ribbed newt</name>
    <dbReference type="NCBI Taxonomy" id="8319"/>
    <lineage>
        <taxon>Eukaryota</taxon>
        <taxon>Metazoa</taxon>
        <taxon>Chordata</taxon>
        <taxon>Craniata</taxon>
        <taxon>Vertebrata</taxon>
        <taxon>Euteleostomi</taxon>
        <taxon>Amphibia</taxon>
        <taxon>Batrachia</taxon>
        <taxon>Caudata</taxon>
        <taxon>Salamandroidea</taxon>
        <taxon>Salamandridae</taxon>
        <taxon>Pleurodelinae</taxon>
        <taxon>Pleurodeles</taxon>
    </lineage>
</organism>
<protein>
    <submittedName>
        <fullName evidence="2">Uncharacterized protein</fullName>
    </submittedName>
</protein>
<evidence type="ECO:0000313" key="3">
    <source>
        <dbReference type="Proteomes" id="UP001066276"/>
    </source>
</evidence>
<accession>A0AAV7M7H5</accession>
<comment type="caution">
    <text evidence="2">The sequence shown here is derived from an EMBL/GenBank/DDBJ whole genome shotgun (WGS) entry which is preliminary data.</text>
</comment>
<feature type="compositionally biased region" description="Basic and acidic residues" evidence="1">
    <location>
        <begin position="1"/>
        <end position="12"/>
    </location>
</feature>
<feature type="region of interest" description="Disordered" evidence="1">
    <location>
        <begin position="1"/>
        <end position="37"/>
    </location>
</feature>
<reference evidence="2" key="1">
    <citation type="journal article" date="2022" name="bioRxiv">
        <title>Sequencing and chromosome-scale assembly of the giantPleurodeles waltlgenome.</title>
        <authorList>
            <person name="Brown T."/>
            <person name="Elewa A."/>
            <person name="Iarovenko S."/>
            <person name="Subramanian E."/>
            <person name="Araus A.J."/>
            <person name="Petzold A."/>
            <person name="Susuki M."/>
            <person name="Suzuki K.-i.T."/>
            <person name="Hayashi T."/>
            <person name="Toyoda A."/>
            <person name="Oliveira C."/>
            <person name="Osipova E."/>
            <person name="Leigh N.D."/>
            <person name="Simon A."/>
            <person name="Yun M.H."/>
        </authorList>
    </citation>
    <scope>NUCLEOTIDE SEQUENCE</scope>
    <source>
        <strain evidence="2">20211129_DDA</strain>
        <tissue evidence="2">Liver</tissue>
    </source>
</reference>
<dbReference type="Proteomes" id="UP001066276">
    <property type="component" value="Chromosome 10"/>
</dbReference>
<evidence type="ECO:0000313" key="2">
    <source>
        <dbReference type="EMBL" id="KAJ1099751.1"/>
    </source>
</evidence>
<feature type="region of interest" description="Disordered" evidence="1">
    <location>
        <begin position="52"/>
        <end position="77"/>
    </location>
</feature>
<dbReference type="EMBL" id="JANPWB010000014">
    <property type="protein sequence ID" value="KAJ1099751.1"/>
    <property type="molecule type" value="Genomic_DNA"/>
</dbReference>
<feature type="compositionally biased region" description="Low complexity" evidence="1">
    <location>
        <begin position="54"/>
        <end position="70"/>
    </location>
</feature>
<sequence>MPPRVHPRERVPTRVGTPEQESVETTTRENDGNWGRAALEVRRDRTLTSRVPLRGVTGSTPGRGSTSRGVMRNSRRELLPSRKGKEFFPVPRVLGSLIFHVI</sequence>
<keyword evidence="3" id="KW-1185">Reference proteome</keyword>